<feature type="domain" description="C2H2-type" evidence="5">
    <location>
        <begin position="67"/>
        <end position="90"/>
    </location>
</feature>
<keyword evidence="2 4" id="KW-0863">Zinc-finger</keyword>
<dbReference type="PROSITE" id="PS00028">
    <property type="entry name" value="ZINC_FINGER_C2H2_1"/>
    <property type="match status" value="1"/>
</dbReference>
<evidence type="ECO:0000256" key="1">
    <source>
        <dbReference type="ARBA" id="ARBA00022723"/>
    </source>
</evidence>
<gene>
    <name evidence="6" type="primary">lola_16</name>
    <name evidence="6" type="ORF">g.49041</name>
</gene>
<sequence length="118" mass="13864">MNNHLKNCARRSVDSILRETRRIYKEYNNRTDPSRQIYFCPMCGKAYTRPDTLGRHVKYECHKAPQFICPVCNKASTQKSNLQRHCRTMHGIKLLNNKRTKVKMNLMTGNIGLHDNIK</sequence>
<evidence type="ECO:0000256" key="4">
    <source>
        <dbReference type="PROSITE-ProRule" id="PRU00042"/>
    </source>
</evidence>
<dbReference type="EMBL" id="GBYB01001621">
    <property type="protein sequence ID" value="JAG71388.1"/>
    <property type="molecule type" value="Transcribed_RNA"/>
</dbReference>
<dbReference type="Pfam" id="PF00096">
    <property type="entry name" value="zf-C2H2"/>
    <property type="match status" value="2"/>
</dbReference>
<protein>
    <submittedName>
        <fullName evidence="6">Lola_16 protein</fullName>
    </submittedName>
</protein>
<dbReference type="GO" id="GO:0005634">
    <property type="term" value="C:nucleus"/>
    <property type="evidence" value="ECO:0007669"/>
    <property type="project" value="UniProtKB-ARBA"/>
</dbReference>
<dbReference type="Gene3D" id="3.30.160.60">
    <property type="entry name" value="Classic Zinc Finger"/>
    <property type="match status" value="1"/>
</dbReference>
<evidence type="ECO:0000259" key="5">
    <source>
        <dbReference type="PROSITE" id="PS50157"/>
    </source>
</evidence>
<keyword evidence="3" id="KW-0862">Zinc</keyword>
<accession>A0A0C9R478</accession>
<dbReference type="SUPFAM" id="SSF57667">
    <property type="entry name" value="beta-beta-alpha zinc fingers"/>
    <property type="match status" value="1"/>
</dbReference>
<organism evidence="6">
    <name type="scientific">Fopius arisanus</name>
    <dbReference type="NCBI Taxonomy" id="64838"/>
    <lineage>
        <taxon>Eukaryota</taxon>
        <taxon>Metazoa</taxon>
        <taxon>Ecdysozoa</taxon>
        <taxon>Arthropoda</taxon>
        <taxon>Hexapoda</taxon>
        <taxon>Insecta</taxon>
        <taxon>Pterygota</taxon>
        <taxon>Neoptera</taxon>
        <taxon>Endopterygota</taxon>
        <taxon>Hymenoptera</taxon>
        <taxon>Apocrita</taxon>
        <taxon>Ichneumonoidea</taxon>
        <taxon>Braconidae</taxon>
        <taxon>Opiinae</taxon>
        <taxon>Fopius</taxon>
    </lineage>
</organism>
<dbReference type="PROSITE" id="PS50157">
    <property type="entry name" value="ZINC_FINGER_C2H2_2"/>
    <property type="match status" value="2"/>
</dbReference>
<dbReference type="InterPro" id="IPR013087">
    <property type="entry name" value="Znf_C2H2_type"/>
</dbReference>
<dbReference type="FunFam" id="3.30.160.60:FF:000446">
    <property type="entry name" value="Zinc finger protein"/>
    <property type="match status" value="1"/>
</dbReference>
<dbReference type="SMART" id="SM00355">
    <property type="entry name" value="ZnF_C2H2"/>
    <property type="match status" value="2"/>
</dbReference>
<evidence type="ECO:0000256" key="2">
    <source>
        <dbReference type="ARBA" id="ARBA00022771"/>
    </source>
</evidence>
<feature type="domain" description="C2H2-type" evidence="5">
    <location>
        <begin position="38"/>
        <end position="67"/>
    </location>
</feature>
<proteinExistence type="predicted"/>
<name>A0A0C9R478_9HYME</name>
<evidence type="ECO:0000313" key="6">
    <source>
        <dbReference type="EMBL" id="JAG71388.1"/>
    </source>
</evidence>
<dbReference type="InterPro" id="IPR036236">
    <property type="entry name" value="Znf_C2H2_sf"/>
</dbReference>
<keyword evidence="1" id="KW-0479">Metal-binding</keyword>
<dbReference type="GO" id="GO:0008270">
    <property type="term" value="F:zinc ion binding"/>
    <property type="evidence" value="ECO:0007669"/>
    <property type="project" value="UniProtKB-KW"/>
</dbReference>
<dbReference type="AlphaFoldDB" id="A0A0C9R478"/>
<evidence type="ECO:0000256" key="3">
    <source>
        <dbReference type="ARBA" id="ARBA00022833"/>
    </source>
</evidence>
<reference evidence="6" key="1">
    <citation type="submission" date="2015-01" db="EMBL/GenBank/DDBJ databases">
        <title>Transcriptome Assembly of Fopius arisanus.</title>
        <authorList>
            <person name="Geib S."/>
        </authorList>
    </citation>
    <scope>NUCLEOTIDE SEQUENCE</scope>
</reference>